<name>A0A2M8IXY0_9RHOB</name>
<dbReference type="Proteomes" id="UP000231553">
    <property type="component" value="Unassembled WGS sequence"/>
</dbReference>
<dbReference type="OrthoDB" id="1524907at2"/>
<gene>
    <name evidence="2" type="ORF">CVM52_17345</name>
</gene>
<dbReference type="PANTHER" id="PTHR36121:SF1">
    <property type="entry name" value="PROTEIN SXY"/>
    <property type="match status" value="1"/>
</dbReference>
<evidence type="ECO:0000259" key="1">
    <source>
        <dbReference type="Pfam" id="PF04993"/>
    </source>
</evidence>
<keyword evidence="3" id="KW-1185">Reference proteome</keyword>
<dbReference type="AlphaFoldDB" id="A0A2M8IXY0"/>
<organism evidence="2 3">
    <name type="scientific">Pseudooceanicola lipolyticus</name>
    <dbReference type="NCBI Taxonomy" id="2029104"/>
    <lineage>
        <taxon>Bacteria</taxon>
        <taxon>Pseudomonadati</taxon>
        <taxon>Pseudomonadota</taxon>
        <taxon>Alphaproteobacteria</taxon>
        <taxon>Rhodobacterales</taxon>
        <taxon>Paracoccaceae</taxon>
        <taxon>Pseudooceanicola</taxon>
    </lineage>
</organism>
<protein>
    <submittedName>
        <fullName evidence="2">TfoX-like protein</fullName>
    </submittedName>
</protein>
<feature type="domain" description="TfoX N-terminal" evidence="1">
    <location>
        <begin position="13"/>
        <end position="105"/>
    </location>
</feature>
<sequence>MSVSEGEIAFALELFSGLGDVTLRRMFGGLCLYRDGTVFALLLSDGTLFLKGAGRFRDRIEAEGWERWVHTRKTGKAVAMPYWRLPEAALEDPDEACTLARAALDCL</sequence>
<proteinExistence type="predicted"/>
<evidence type="ECO:0000313" key="2">
    <source>
        <dbReference type="EMBL" id="PJE35387.1"/>
    </source>
</evidence>
<dbReference type="SUPFAM" id="SSF159894">
    <property type="entry name" value="YgaC/TfoX-N like"/>
    <property type="match status" value="1"/>
</dbReference>
<dbReference type="InterPro" id="IPR007076">
    <property type="entry name" value="TfoX_N"/>
</dbReference>
<accession>A0A2M8IXY0</accession>
<comment type="caution">
    <text evidence="2">The sequence shown here is derived from an EMBL/GenBank/DDBJ whole genome shotgun (WGS) entry which is preliminary data.</text>
</comment>
<dbReference type="EMBL" id="PGTB01000094">
    <property type="protein sequence ID" value="PJE35387.1"/>
    <property type="molecule type" value="Genomic_DNA"/>
</dbReference>
<dbReference type="Pfam" id="PF04993">
    <property type="entry name" value="TfoX_N"/>
    <property type="match status" value="1"/>
</dbReference>
<dbReference type="RefSeq" id="WP_100163721.1">
    <property type="nucleotide sequence ID" value="NZ_PGTB01000094.1"/>
</dbReference>
<dbReference type="InterPro" id="IPR047525">
    <property type="entry name" value="TfoX-like"/>
</dbReference>
<reference evidence="2 3" key="1">
    <citation type="journal article" date="2018" name="Int. J. Syst. Evol. Microbiol.">
        <title>Pseudooceanicola lipolyticus sp. nov., a marine alphaproteobacterium, reclassification of Oceanicola flagellatus as Pseudooceanicola flagellatus comb. nov. and emended description of the genus Pseudooceanicola.</title>
        <authorList>
            <person name="Huang M.-M."/>
            <person name="Guo L.-L."/>
            <person name="Wu Y.-H."/>
            <person name="Lai Q.-L."/>
            <person name="Shao Z.-Z."/>
            <person name="Wang C.-S."/>
            <person name="Wu M."/>
            <person name="Xu X.-W."/>
        </authorList>
    </citation>
    <scope>NUCLEOTIDE SEQUENCE [LARGE SCALE GENOMIC DNA]</scope>
    <source>
        <strain evidence="2 3">157</strain>
    </source>
</reference>
<dbReference type="PANTHER" id="PTHR36121">
    <property type="entry name" value="PROTEIN SXY"/>
    <property type="match status" value="1"/>
</dbReference>
<dbReference type="Gene3D" id="3.30.1460.30">
    <property type="entry name" value="YgaC/TfoX-N like chaperone"/>
    <property type="match status" value="1"/>
</dbReference>
<evidence type="ECO:0000313" key="3">
    <source>
        <dbReference type="Proteomes" id="UP000231553"/>
    </source>
</evidence>